<evidence type="ECO:0000256" key="4">
    <source>
        <dbReference type="SAM" id="Coils"/>
    </source>
</evidence>
<evidence type="ECO:0000256" key="1">
    <source>
        <dbReference type="ARBA" id="ARBA00013194"/>
    </source>
</evidence>
<comment type="caution">
    <text evidence="8">The sequence shown here is derived from an EMBL/GenBank/DDBJ whole genome shotgun (WGS) entry which is preliminary data.</text>
</comment>
<dbReference type="Gene3D" id="2.40.100.10">
    <property type="entry name" value="Cyclophilin-like"/>
    <property type="match status" value="1"/>
</dbReference>
<feature type="domain" description="WW" evidence="6">
    <location>
        <begin position="123"/>
        <end position="156"/>
    </location>
</feature>
<evidence type="ECO:0000313" key="9">
    <source>
        <dbReference type="Proteomes" id="UP000570595"/>
    </source>
</evidence>
<feature type="coiled-coil region" evidence="4">
    <location>
        <begin position="757"/>
        <end position="784"/>
    </location>
</feature>
<feature type="region of interest" description="Disordered" evidence="5">
    <location>
        <begin position="952"/>
        <end position="971"/>
    </location>
</feature>
<dbReference type="InterPro" id="IPR036020">
    <property type="entry name" value="WW_dom_sf"/>
</dbReference>
<dbReference type="SUPFAM" id="SSF51045">
    <property type="entry name" value="WW domain"/>
    <property type="match status" value="3"/>
</dbReference>
<dbReference type="Pfam" id="PF00397">
    <property type="entry name" value="WW"/>
    <property type="match status" value="1"/>
</dbReference>
<dbReference type="Gene3D" id="2.20.70.10">
    <property type="match status" value="2"/>
</dbReference>
<feature type="domain" description="PPIase cyclophilin-type" evidence="7">
    <location>
        <begin position="1229"/>
        <end position="1370"/>
    </location>
</feature>
<dbReference type="EMBL" id="JABAHT010000060">
    <property type="protein sequence ID" value="KAF4667079.1"/>
    <property type="molecule type" value="Genomic_DNA"/>
</dbReference>
<dbReference type="PROSITE" id="PS50020">
    <property type="entry name" value="WW_DOMAIN_2"/>
    <property type="match status" value="3"/>
</dbReference>
<evidence type="ECO:0000259" key="6">
    <source>
        <dbReference type="PROSITE" id="PS50020"/>
    </source>
</evidence>
<feature type="region of interest" description="Disordered" evidence="5">
    <location>
        <begin position="504"/>
        <end position="571"/>
    </location>
</feature>
<sequence length="1480" mass="162232">MTSNRTNGSSPATTEVDLSHCCALLNVHEAREPWLHKLLTDSMMEDRCPLPTYWARKQDKSTGKIYFAHLTEKRSSWEHPYHDMFKRLVSFVRQSIWQQHKDVSSIQKACDEELRRFKEELAASRDKNWKSAKSTEGEVYYFNTKTGESTWDNPEESISCRLSAYTNALALITHTPYWEKLVSLAGPAGDRPPEPADTSPKKKFTSALTSFADRLKDRYKSRRPPRRGVADEKEEGGLQLPSPVRAPDGWSPSPGGSSAASSPATGPTPAKITVVPPQAPRCLMGISESDCGEDVLVKTLEDATESQVPVEHPYIVRRAVWSTEVAPWLRASGLDGFSKAAELLQQLPLPTPWHVRTGRQGERFFHHRGLGHTQWDHPLGGYIKALLEKQSSDGISLPAAIAESGAEDPPSHFGHWERSWSREHQGAVFTLKKLPSKCEDGIVMREGIERIDDPAEEAATTIAVKLLVIRKLLPEREEDMPVKRIVGLARAVYVSSVVTDGSFKDYKGGHKASEGEDEEEGEGEPESSMIFSPVRSSDAPNLKESLARAGDSDDEEGKDSKAAAAAALPGGSPGGLDGLVAELVDKQEELCSRLKTVEVTSAAVDRDRSTHGGAKELAAEVEERLTQACSRIVAEVEERNKGLIAPIVDANEALARKVSALEGRRGDLPGGVVEDERTKAVIADLSEMCLHRLEALERRLHAANGFPTADLPESVRSELEDVRASIQGVSMRLDAFDQERGLVPPDQAPEYIREACREAAVAEVEEVKEKLEELEHKVEGLMEGSSSKTSTGTSPTTTEFVKKAALVELERKTEEICEATRKELTVSLREGMVTLEAGNADIHARLGEQEAKRGEMEAAITTLAKSMEASHKTLTASMAKLGQAMTEALPKKQAGQSPSAAVEKLMRSHKEAISRLADRYDGQRAALHQIAATQERVLNAVLARKAPTRPLSPAAASAVGSPQSSPTIMPSPEECRRCLGTFNDVLKRNFDTTEEAYQHFANGATRFGKEMLALRLKQLGEGSSVVVGNKAALWAALCDGAGIERTDLMDFERWAKVVTIDPVPKGKRAMPPRRKYGKVVKYVAASVLAEAAYECTRVVAATAWEEVRACSPSLSDKPVAKTEESPSPSRPVTSSTGVSGPGSRPRSRWGQKRGGQNVDNSLGSLAAVYGMTQQLKGDHLPDRPKTRVALAAATEETRALAGEGLPHVQVKCSVSNLPTQDDKPDGAFGFFTLAIFPAVAPIGFNRFMELITSHFYDNTRVFRVEPGFVAQFGISGSPDAGAKWLGMPLVDEPVRASNVRGSITFAKADTPNSRTTQVFINTGDNTALDRQNFAPIGTVIQGMDVVDRFNRHRPDAKEPAQERIMREGNAYLDAEYPELTRIDCCWLLEPPNMIPGWAWENPRIAQQQESSRSWDRRRILEGFYLNLLSVTSISSDSAEQRLYYIDEIFVADDVLPALRVDDVTAPTRRASRRAGECDVD</sequence>
<dbReference type="PANTHER" id="PTHR43246">
    <property type="entry name" value="PEPTIDYL-PROLYL CIS-TRANS ISOMERASE CYP38, CHLOROPLASTIC"/>
    <property type="match status" value="1"/>
</dbReference>
<dbReference type="InterPro" id="IPR044665">
    <property type="entry name" value="E_coli_cyclophilin_A-like"/>
</dbReference>
<name>A0A7J6M6G1_PEROL</name>
<proteinExistence type="predicted"/>
<dbReference type="InterPro" id="IPR002130">
    <property type="entry name" value="Cyclophilin-type_PPIase_dom"/>
</dbReference>
<feature type="compositionally biased region" description="Low complexity" evidence="5">
    <location>
        <begin position="1125"/>
        <end position="1144"/>
    </location>
</feature>
<dbReference type="InterPro" id="IPR001202">
    <property type="entry name" value="WW_dom"/>
</dbReference>
<dbReference type="EC" id="5.2.1.8" evidence="1"/>
<dbReference type="CDD" id="cd00201">
    <property type="entry name" value="WW"/>
    <property type="match status" value="2"/>
</dbReference>
<evidence type="ECO:0000256" key="5">
    <source>
        <dbReference type="SAM" id="MobiDB-lite"/>
    </source>
</evidence>
<keyword evidence="3" id="KW-0413">Isomerase</keyword>
<feature type="compositionally biased region" description="Low complexity" evidence="5">
    <location>
        <begin position="246"/>
        <end position="270"/>
    </location>
</feature>
<dbReference type="Pfam" id="PF00160">
    <property type="entry name" value="Pro_isomerase"/>
    <property type="match status" value="1"/>
</dbReference>
<keyword evidence="2" id="KW-0697">Rotamase</keyword>
<dbReference type="InterPro" id="IPR029000">
    <property type="entry name" value="Cyclophilin-like_dom_sf"/>
</dbReference>
<keyword evidence="4" id="KW-0175">Coiled coil</keyword>
<feature type="region of interest" description="Disordered" evidence="5">
    <location>
        <begin position="1112"/>
        <end position="1156"/>
    </location>
</feature>
<evidence type="ECO:0000259" key="7">
    <source>
        <dbReference type="PROSITE" id="PS50072"/>
    </source>
</evidence>
<feature type="domain" description="WW" evidence="6">
    <location>
        <begin position="48"/>
        <end position="82"/>
    </location>
</feature>
<dbReference type="SUPFAM" id="SSF50891">
    <property type="entry name" value="Cyclophilin-like"/>
    <property type="match status" value="1"/>
</dbReference>
<dbReference type="Proteomes" id="UP000570595">
    <property type="component" value="Unassembled WGS sequence"/>
</dbReference>
<feature type="compositionally biased region" description="Basic and acidic residues" evidence="5">
    <location>
        <begin position="504"/>
        <end position="514"/>
    </location>
</feature>
<accession>A0A7J6M6G1</accession>
<dbReference type="GO" id="GO:0003755">
    <property type="term" value="F:peptidyl-prolyl cis-trans isomerase activity"/>
    <property type="evidence" value="ECO:0007669"/>
    <property type="project" value="UniProtKB-KW"/>
</dbReference>
<protein>
    <recommendedName>
        <fullName evidence="1">peptidylprolyl isomerase</fullName>
        <ecNumber evidence="1">5.2.1.8</ecNumber>
    </recommendedName>
</protein>
<dbReference type="SMART" id="SM00456">
    <property type="entry name" value="WW"/>
    <property type="match status" value="3"/>
</dbReference>
<evidence type="ECO:0000313" key="8">
    <source>
        <dbReference type="EMBL" id="KAF4667079.1"/>
    </source>
</evidence>
<dbReference type="PROSITE" id="PS01159">
    <property type="entry name" value="WW_DOMAIN_1"/>
    <property type="match status" value="3"/>
</dbReference>
<dbReference type="PROSITE" id="PS50072">
    <property type="entry name" value="CSA_PPIASE_2"/>
    <property type="match status" value="1"/>
</dbReference>
<evidence type="ECO:0000256" key="3">
    <source>
        <dbReference type="ARBA" id="ARBA00023235"/>
    </source>
</evidence>
<evidence type="ECO:0000256" key="2">
    <source>
        <dbReference type="ARBA" id="ARBA00023110"/>
    </source>
</evidence>
<dbReference type="OrthoDB" id="423037at2759"/>
<gene>
    <name evidence="8" type="ORF">FOZ61_008833</name>
</gene>
<feature type="compositionally biased region" description="Acidic residues" evidence="5">
    <location>
        <begin position="515"/>
        <end position="525"/>
    </location>
</feature>
<organism evidence="8 9">
    <name type="scientific">Perkinsus olseni</name>
    <name type="common">Perkinsus atlanticus</name>
    <dbReference type="NCBI Taxonomy" id="32597"/>
    <lineage>
        <taxon>Eukaryota</taxon>
        <taxon>Sar</taxon>
        <taxon>Alveolata</taxon>
        <taxon>Perkinsozoa</taxon>
        <taxon>Perkinsea</taxon>
        <taxon>Perkinsida</taxon>
        <taxon>Perkinsidae</taxon>
        <taxon>Perkinsus</taxon>
    </lineage>
</organism>
<feature type="domain" description="WW" evidence="6">
    <location>
        <begin position="347"/>
        <end position="380"/>
    </location>
</feature>
<feature type="region of interest" description="Disordered" evidence="5">
    <location>
        <begin position="186"/>
        <end position="276"/>
    </location>
</feature>
<reference evidence="8 9" key="1">
    <citation type="submission" date="2020-04" db="EMBL/GenBank/DDBJ databases">
        <title>Perkinsus olseni comparative genomics.</title>
        <authorList>
            <person name="Bogema D.R."/>
        </authorList>
    </citation>
    <scope>NUCLEOTIDE SEQUENCE [LARGE SCALE GENOMIC DNA]</scope>
    <source>
        <strain evidence="8">ATCC PRA-179</strain>
    </source>
</reference>